<protein>
    <submittedName>
        <fullName evidence="1">Predicted oxidoreductase</fullName>
    </submittedName>
</protein>
<dbReference type="EMBL" id="FWXZ01000003">
    <property type="protein sequence ID" value="SMC67203.1"/>
    <property type="molecule type" value="Genomic_DNA"/>
</dbReference>
<evidence type="ECO:0000313" key="2">
    <source>
        <dbReference type="Proteomes" id="UP000192328"/>
    </source>
</evidence>
<dbReference type="Proteomes" id="UP000192328">
    <property type="component" value="Unassembled WGS sequence"/>
</dbReference>
<name>A0AC61PM69_9FIRM</name>
<gene>
    <name evidence="1" type="ORF">SAMN06297397_1913</name>
</gene>
<keyword evidence="2" id="KW-1185">Reference proteome</keyword>
<evidence type="ECO:0000313" key="1">
    <source>
        <dbReference type="EMBL" id="SMC67203.1"/>
    </source>
</evidence>
<organism evidence="1 2">
    <name type="scientific">Aristaeella lactis</name>
    <dbReference type="NCBI Taxonomy" id="3046383"/>
    <lineage>
        <taxon>Bacteria</taxon>
        <taxon>Bacillati</taxon>
        <taxon>Bacillota</taxon>
        <taxon>Clostridia</taxon>
        <taxon>Eubacteriales</taxon>
        <taxon>Aristaeellaceae</taxon>
        <taxon>Aristaeella</taxon>
    </lineage>
</organism>
<accession>A0AC61PM69</accession>
<reference evidence="1" key="1">
    <citation type="submission" date="2017-04" db="EMBL/GenBank/DDBJ databases">
        <authorList>
            <person name="Varghese N."/>
            <person name="Submissions S."/>
        </authorList>
    </citation>
    <scope>NUCLEOTIDE SEQUENCE</scope>
    <source>
        <strain evidence="1">WTE2008</strain>
    </source>
</reference>
<sequence>MKLINVVNGPQNASAVILGCMRMPALSVEKAADMIRTASEEGINLFDHATCYGDGEAETRFGDAFPLTGLKREDVIIQSKCGLHFDRKEFDWSRDDILSSAEASLRRLKTDYLDVLLLHRPDLLFDPEEVAEAFDQLEKSGKVRCFGVSNVSPGQLELLKKYVRQPLVFNQLQFSLDQTQLIDGDMYLNNLTTDRSIIRDNGVLNYCRLHDITIQAWSPLQFGMFGGCFVDHPDFPDLNRVLGEMGEKYSISKAAVAIAWILRHPARMQAVAGTMNPDHLRDICAASKVSLTHQEWYQLYLASGKFLP</sequence>
<comment type="caution">
    <text evidence="1">The sequence shown here is derived from an EMBL/GenBank/DDBJ whole genome shotgun (WGS) entry which is preliminary data.</text>
</comment>
<proteinExistence type="predicted"/>